<feature type="chain" id="PRO_5028003752" evidence="1">
    <location>
        <begin position="20"/>
        <end position="158"/>
    </location>
</feature>
<dbReference type="Proteomes" id="UP000580250">
    <property type="component" value="Unassembled WGS sequence"/>
</dbReference>
<evidence type="ECO:0000313" key="3">
    <source>
        <dbReference type="Proteomes" id="UP000580250"/>
    </source>
</evidence>
<comment type="caution">
    <text evidence="2">The sequence shown here is derived from an EMBL/GenBank/DDBJ whole genome shotgun (WGS) entry which is preliminary data.</text>
</comment>
<dbReference type="AlphaFoldDB" id="A0A6V7VYK9"/>
<proteinExistence type="predicted"/>
<sequence length="158" mass="18835">MWLFLLFFVLNTFYKNVEPLSIFVKISWREIKESKFEYPHYLTDETKERFDLKLTGNLLKEEQTFLGKTDGFDNFQFTQHDIIEGMLGSTYNLEISINGHNIINHITVQNNSIVYVILHNDKAKYKILAKSEEEDNDKIINLFKDPFRFVQFFGKQNH</sequence>
<dbReference type="EMBL" id="CAJEWN010000359">
    <property type="protein sequence ID" value="CAD2180025.1"/>
    <property type="molecule type" value="Genomic_DNA"/>
</dbReference>
<accession>A0A6V7VYK9</accession>
<name>A0A6V7VYK9_MELEN</name>
<feature type="signal peptide" evidence="1">
    <location>
        <begin position="1"/>
        <end position="19"/>
    </location>
</feature>
<organism evidence="2 3">
    <name type="scientific">Meloidogyne enterolobii</name>
    <name type="common">Root-knot nematode worm</name>
    <name type="synonym">Meloidogyne mayaguensis</name>
    <dbReference type="NCBI Taxonomy" id="390850"/>
    <lineage>
        <taxon>Eukaryota</taxon>
        <taxon>Metazoa</taxon>
        <taxon>Ecdysozoa</taxon>
        <taxon>Nematoda</taxon>
        <taxon>Chromadorea</taxon>
        <taxon>Rhabditida</taxon>
        <taxon>Tylenchina</taxon>
        <taxon>Tylenchomorpha</taxon>
        <taxon>Tylenchoidea</taxon>
        <taxon>Meloidogynidae</taxon>
        <taxon>Meloidogyninae</taxon>
        <taxon>Meloidogyne</taxon>
    </lineage>
</organism>
<protein>
    <submittedName>
        <fullName evidence="2">Uncharacterized protein</fullName>
    </submittedName>
</protein>
<evidence type="ECO:0000313" key="2">
    <source>
        <dbReference type="EMBL" id="CAD2180025.1"/>
    </source>
</evidence>
<evidence type="ECO:0000256" key="1">
    <source>
        <dbReference type="SAM" id="SignalP"/>
    </source>
</evidence>
<gene>
    <name evidence="2" type="ORF">MENT_LOCUS32075</name>
</gene>
<dbReference type="OrthoDB" id="5908956at2759"/>
<keyword evidence="1" id="KW-0732">Signal</keyword>
<reference evidence="2 3" key="1">
    <citation type="submission" date="2020-08" db="EMBL/GenBank/DDBJ databases">
        <authorList>
            <person name="Koutsovoulos G."/>
            <person name="Danchin GJ E."/>
        </authorList>
    </citation>
    <scope>NUCLEOTIDE SEQUENCE [LARGE SCALE GENOMIC DNA]</scope>
</reference>